<dbReference type="KEGG" id="mri:Mal4_29930"/>
<protein>
    <recommendedName>
        <fullName evidence="2">Swt1-like HEPN domain-containing protein</fullName>
    </recommendedName>
</protein>
<proteinExistence type="predicted"/>
<accession>A0A517Z877</accession>
<organism evidence="3 4">
    <name type="scientific">Maioricimonas rarisocia</name>
    <dbReference type="NCBI Taxonomy" id="2528026"/>
    <lineage>
        <taxon>Bacteria</taxon>
        <taxon>Pseudomonadati</taxon>
        <taxon>Planctomycetota</taxon>
        <taxon>Planctomycetia</taxon>
        <taxon>Planctomycetales</taxon>
        <taxon>Planctomycetaceae</taxon>
        <taxon>Maioricimonas</taxon>
    </lineage>
</organism>
<evidence type="ECO:0000259" key="2">
    <source>
        <dbReference type="Pfam" id="PF18731"/>
    </source>
</evidence>
<feature type="domain" description="Swt1-like HEPN" evidence="2">
    <location>
        <begin position="11"/>
        <end position="123"/>
    </location>
</feature>
<dbReference type="RefSeq" id="WP_145369923.1">
    <property type="nucleotide sequence ID" value="NZ_CP036275.1"/>
</dbReference>
<evidence type="ECO:0000313" key="4">
    <source>
        <dbReference type="Proteomes" id="UP000320496"/>
    </source>
</evidence>
<dbReference type="InterPro" id="IPR041650">
    <property type="entry name" value="HEPN_Swt1"/>
</dbReference>
<dbReference type="OrthoDB" id="9757917at2"/>
<keyword evidence="4" id="KW-1185">Reference proteome</keyword>
<evidence type="ECO:0000256" key="1">
    <source>
        <dbReference type="SAM" id="Phobius"/>
    </source>
</evidence>
<gene>
    <name evidence="3" type="ORF">Mal4_29930</name>
</gene>
<feature type="transmembrane region" description="Helical" evidence="1">
    <location>
        <begin position="185"/>
        <end position="202"/>
    </location>
</feature>
<dbReference type="Proteomes" id="UP000320496">
    <property type="component" value="Chromosome"/>
</dbReference>
<name>A0A517Z877_9PLAN</name>
<keyword evidence="1" id="KW-1133">Transmembrane helix</keyword>
<reference evidence="3 4" key="1">
    <citation type="submission" date="2019-02" db="EMBL/GenBank/DDBJ databases">
        <title>Deep-cultivation of Planctomycetes and their phenomic and genomic characterization uncovers novel biology.</title>
        <authorList>
            <person name="Wiegand S."/>
            <person name="Jogler M."/>
            <person name="Boedeker C."/>
            <person name="Pinto D."/>
            <person name="Vollmers J."/>
            <person name="Rivas-Marin E."/>
            <person name="Kohn T."/>
            <person name="Peeters S.H."/>
            <person name="Heuer A."/>
            <person name="Rast P."/>
            <person name="Oberbeckmann S."/>
            <person name="Bunk B."/>
            <person name="Jeske O."/>
            <person name="Meyerdierks A."/>
            <person name="Storesund J.E."/>
            <person name="Kallscheuer N."/>
            <person name="Luecker S."/>
            <person name="Lage O.M."/>
            <person name="Pohl T."/>
            <person name="Merkel B.J."/>
            <person name="Hornburger P."/>
            <person name="Mueller R.-W."/>
            <person name="Bruemmer F."/>
            <person name="Labrenz M."/>
            <person name="Spormann A.M."/>
            <person name="Op den Camp H."/>
            <person name="Overmann J."/>
            <person name="Amann R."/>
            <person name="Jetten M.S.M."/>
            <person name="Mascher T."/>
            <person name="Medema M.H."/>
            <person name="Devos D.P."/>
            <person name="Kaster A.-K."/>
            <person name="Ovreas L."/>
            <person name="Rohde M."/>
            <person name="Galperin M.Y."/>
            <person name="Jogler C."/>
        </authorList>
    </citation>
    <scope>NUCLEOTIDE SEQUENCE [LARGE SCALE GENOMIC DNA]</scope>
    <source>
        <strain evidence="3 4">Mal4</strain>
    </source>
</reference>
<keyword evidence="1" id="KW-0812">Transmembrane</keyword>
<dbReference type="EMBL" id="CP036275">
    <property type="protein sequence ID" value="QDU38663.1"/>
    <property type="molecule type" value="Genomic_DNA"/>
</dbReference>
<keyword evidence="1" id="KW-0472">Membrane</keyword>
<dbReference type="AlphaFoldDB" id="A0A517Z877"/>
<sequence length="246" mass="28742">MSTNSERIALALDHLTDGMAPYVEGKLRAIYRKDWARQAANSFRSERGRPRKDGDHFEWDAHSLLTVMWDHWNSLFRHDLGHYERSLVSELREYRNRWAHQQDFDFADTFRVLDSVRRLLEAVHADNVAEVSGLQTSILESHVADAVNSQIQRTAFQRNKWWVIAIYTTCCSMIIWHMLTLERAGANVVASITVLTLLYLIYQQFKMEPPVYYGPHECHRCHRIIYGNECPYCPKSLFDTPSITAH</sequence>
<evidence type="ECO:0000313" key="3">
    <source>
        <dbReference type="EMBL" id="QDU38663.1"/>
    </source>
</evidence>
<dbReference type="Pfam" id="PF18731">
    <property type="entry name" value="HEPN_Swt1"/>
    <property type="match status" value="1"/>
</dbReference>
<feature type="transmembrane region" description="Helical" evidence="1">
    <location>
        <begin position="161"/>
        <end position="179"/>
    </location>
</feature>